<dbReference type="Gene3D" id="1.25.40.20">
    <property type="entry name" value="Ankyrin repeat-containing domain"/>
    <property type="match status" value="1"/>
</dbReference>
<evidence type="ECO:0000256" key="1">
    <source>
        <dbReference type="ARBA" id="ARBA00022737"/>
    </source>
</evidence>
<dbReference type="PANTHER" id="PTHR24198:SF165">
    <property type="entry name" value="ANKYRIN REPEAT-CONTAINING PROTEIN-RELATED"/>
    <property type="match status" value="1"/>
</dbReference>
<dbReference type="SMART" id="SM00248">
    <property type="entry name" value="ANK"/>
    <property type="match status" value="3"/>
</dbReference>
<gene>
    <name evidence="4" type="ORF">Poli38472_008833</name>
</gene>
<comment type="caution">
    <text evidence="4">The sequence shown here is derived from an EMBL/GenBank/DDBJ whole genome shotgun (WGS) entry which is preliminary data.</text>
</comment>
<keyword evidence="1" id="KW-0677">Repeat</keyword>
<dbReference type="InterPro" id="IPR002110">
    <property type="entry name" value="Ankyrin_rpt"/>
</dbReference>
<organism evidence="4 5">
    <name type="scientific">Pythium oligandrum</name>
    <name type="common">Mycoparasitic fungus</name>
    <dbReference type="NCBI Taxonomy" id="41045"/>
    <lineage>
        <taxon>Eukaryota</taxon>
        <taxon>Sar</taxon>
        <taxon>Stramenopiles</taxon>
        <taxon>Oomycota</taxon>
        <taxon>Peronosporomycetes</taxon>
        <taxon>Pythiales</taxon>
        <taxon>Pythiaceae</taxon>
        <taxon>Pythium</taxon>
    </lineage>
</organism>
<keyword evidence="5" id="KW-1185">Reference proteome</keyword>
<dbReference type="AlphaFoldDB" id="A0A8K1C4B2"/>
<feature type="compositionally biased region" description="Acidic residues" evidence="3">
    <location>
        <begin position="374"/>
        <end position="386"/>
    </location>
</feature>
<feature type="region of interest" description="Disordered" evidence="3">
    <location>
        <begin position="374"/>
        <end position="393"/>
    </location>
</feature>
<reference evidence="4" key="1">
    <citation type="submission" date="2019-03" db="EMBL/GenBank/DDBJ databases">
        <title>Long read genome sequence of the mycoparasitic Pythium oligandrum ATCC 38472 isolated from sugarbeet rhizosphere.</title>
        <authorList>
            <person name="Gaulin E."/>
        </authorList>
    </citation>
    <scope>NUCLEOTIDE SEQUENCE</scope>
    <source>
        <strain evidence="4">ATCC 38472_TT</strain>
    </source>
</reference>
<proteinExistence type="predicted"/>
<accession>A0A8K1C4B2</accession>
<evidence type="ECO:0000256" key="2">
    <source>
        <dbReference type="ARBA" id="ARBA00023043"/>
    </source>
</evidence>
<dbReference type="SUPFAM" id="SSF48403">
    <property type="entry name" value="Ankyrin repeat"/>
    <property type="match status" value="1"/>
</dbReference>
<evidence type="ECO:0000313" key="5">
    <source>
        <dbReference type="Proteomes" id="UP000794436"/>
    </source>
</evidence>
<dbReference type="OrthoDB" id="167638at2759"/>
<dbReference type="PANTHER" id="PTHR24198">
    <property type="entry name" value="ANKYRIN REPEAT AND PROTEIN KINASE DOMAIN-CONTAINING PROTEIN"/>
    <property type="match status" value="1"/>
</dbReference>
<sequence>MVVKKLVRRMFGKDNSIHHKLRKAVAQGKTRQVAVLLDEGASATWMEEGMDDKDMNALLVACHKGDVEILNLLLDSFFEKTQLLRMWGRHMYCVVIRNGHWKAFQRLHERGVPLNPSGNLRSRLPAPAFIAAEHGQSGILEFLLKKDASEAAVYTFNGHSLLSIASKRGHYECVEILLAHIAVTSDMLDFALDCARQRNQAHVIVLLTSCLPGYSSSSVNSSSSSLYSSGRKSVVRFDSDSKERKSALLYHRRSSQCRGSLAETDIVSEAGDDAPSSSSTGWSGWDVEVYHPPPQPDSYDYYGDDNQSLYEQYLRSLEDSEIQDWTTASPGSAATGAELDYYLAPLSDPDSSLDVTLSGTWYYRNEVILPYDEEDEQEQGQAEDDGSVPLSNEAVPPVPAFAKSFSPIVTPRSSETLYVGAPVIRQVSRKIVSIRSNTLKNYRSVTTQ</sequence>
<evidence type="ECO:0000256" key="3">
    <source>
        <dbReference type="SAM" id="MobiDB-lite"/>
    </source>
</evidence>
<keyword evidence="2" id="KW-0040">ANK repeat</keyword>
<dbReference type="EMBL" id="SPLM01000146">
    <property type="protein sequence ID" value="TMW56185.1"/>
    <property type="molecule type" value="Genomic_DNA"/>
</dbReference>
<name>A0A8K1C4B2_PYTOL</name>
<dbReference type="InterPro" id="IPR036770">
    <property type="entry name" value="Ankyrin_rpt-contain_sf"/>
</dbReference>
<dbReference type="Proteomes" id="UP000794436">
    <property type="component" value="Unassembled WGS sequence"/>
</dbReference>
<protein>
    <submittedName>
        <fullName evidence="4">Uncharacterized protein</fullName>
    </submittedName>
</protein>
<dbReference type="Pfam" id="PF12796">
    <property type="entry name" value="Ank_2"/>
    <property type="match status" value="1"/>
</dbReference>
<evidence type="ECO:0000313" key="4">
    <source>
        <dbReference type="EMBL" id="TMW56185.1"/>
    </source>
</evidence>